<organism evidence="1">
    <name type="scientific">Ectopseudomonas oleovorans</name>
    <name type="common">Pseudomonas oleovorans</name>
    <dbReference type="NCBI Taxonomy" id="301"/>
    <lineage>
        <taxon>Bacteria</taxon>
        <taxon>Pseudomonadati</taxon>
        <taxon>Pseudomonadota</taxon>
        <taxon>Gammaproteobacteria</taxon>
        <taxon>Pseudomonadales</taxon>
        <taxon>Pseudomonadaceae</taxon>
        <taxon>Ectopseudomonas</taxon>
    </lineage>
</organism>
<proteinExistence type="predicted"/>
<dbReference type="AlphaFoldDB" id="A0A653B0K6"/>
<gene>
    <name evidence="1" type="ORF">POT9AD_1199</name>
</gene>
<name>A0A653B0K6_ECTOL</name>
<protein>
    <submittedName>
        <fullName evidence="1">Uncharacterized protein</fullName>
    </submittedName>
</protein>
<reference evidence="1" key="1">
    <citation type="submission" date="2018-11" db="EMBL/GenBank/DDBJ databases">
        <authorList>
            <consortium name="Genoscope - CEA"/>
            <person name="William W."/>
        </authorList>
    </citation>
    <scope>NUCLEOTIDE SEQUENCE [LARGE SCALE GENOMIC DNA]</scope>
    <source>
        <strain evidence="1">T9AD</strain>
    </source>
</reference>
<accession>A0A653B0K6</accession>
<evidence type="ECO:0000313" key="1">
    <source>
        <dbReference type="EMBL" id="VDN62190.1"/>
    </source>
</evidence>
<dbReference type="EMBL" id="LR130779">
    <property type="protein sequence ID" value="VDN62190.1"/>
    <property type="molecule type" value="Genomic_DNA"/>
</dbReference>
<sequence length="61" mass="6685">MDDALFTQGAVGGRVKRRPPYACQPHCYRPAAPQMTSGRMGFYPYPEPSTKEAPCAAYSTT</sequence>